<dbReference type="InterPro" id="IPR000089">
    <property type="entry name" value="Biotin_lipoyl"/>
</dbReference>
<sequence>MPRVEGRPGSSMEPLDFENLKKSLESTYDNITERDVMSAALYPKVTEDYLTFRESFGPVDKLKTRIFLTGPKVGEEFEVSISKGKTISVKALAMNENLTKAGEREVFFEMNGQLRSVMVKDKEAVKEIHLHPKANKRNEKEIGAPMPGEVIDIKIKAGDVIEKGGALIVLSAMKMEM</sequence>
<keyword evidence="3" id="KW-0670">Pyruvate</keyword>
<reference evidence="4" key="3">
    <citation type="submission" date="2021-02" db="UniProtKB">
        <authorList>
            <consortium name="EnsemblMetazoa"/>
        </authorList>
    </citation>
    <scope>IDENTIFICATION</scope>
    <source>
        <strain evidence="4">USDA</strain>
    </source>
</reference>
<dbReference type="EMBL" id="DS236367">
    <property type="protein sequence ID" value="EEB20545.1"/>
    <property type="molecule type" value="Genomic_DNA"/>
</dbReference>
<evidence type="ECO:0000313" key="5">
    <source>
        <dbReference type="Proteomes" id="UP000009046"/>
    </source>
</evidence>
<dbReference type="RefSeq" id="XP_002433283.1">
    <property type="nucleotide sequence ID" value="XM_002433238.1"/>
</dbReference>
<dbReference type="InterPro" id="IPR013785">
    <property type="entry name" value="Aldolase_TIM"/>
</dbReference>
<reference evidence="3" key="2">
    <citation type="submission" date="2007-04" db="EMBL/GenBank/DDBJ databases">
        <title>The genome of the human body louse.</title>
        <authorList>
            <consortium name="The Human Body Louse Genome Consortium"/>
            <person name="Kirkness E."/>
            <person name="Walenz B."/>
            <person name="Hass B."/>
            <person name="Bruggner R."/>
            <person name="Strausberg R."/>
        </authorList>
    </citation>
    <scope>NUCLEOTIDE SEQUENCE</scope>
    <source>
        <strain evidence="3">USDA</strain>
    </source>
</reference>
<gene>
    <name evidence="4" type="primary">8239951</name>
    <name evidence="3" type="ORF">Phum_PHUM621570</name>
</gene>
<dbReference type="GO" id="GO:0006094">
    <property type="term" value="P:gluconeogenesis"/>
    <property type="evidence" value="ECO:0007669"/>
    <property type="project" value="TreeGrafter"/>
</dbReference>
<dbReference type="SUPFAM" id="SSF51230">
    <property type="entry name" value="Single hybrid motif"/>
    <property type="match status" value="1"/>
</dbReference>
<dbReference type="GeneID" id="8239951"/>
<dbReference type="AlphaFoldDB" id="E0W4I9"/>
<dbReference type="Pfam" id="PF02436">
    <property type="entry name" value="PYC_OADA"/>
    <property type="match status" value="1"/>
</dbReference>
<feature type="domain" description="Carboxylase conserved" evidence="2">
    <location>
        <begin position="4"/>
        <end position="90"/>
    </location>
</feature>
<dbReference type="InterPro" id="IPR003379">
    <property type="entry name" value="Carboxylase_cons_dom"/>
</dbReference>
<dbReference type="PANTHER" id="PTHR43778">
    <property type="entry name" value="PYRUVATE CARBOXYLASE"/>
    <property type="match status" value="1"/>
</dbReference>
<evidence type="ECO:0000313" key="3">
    <source>
        <dbReference type="EMBL" id="EEB20545.1"/>
    </source>
</evidence>
<feature type="non-terminal residue" evidence="3">
    <location>
        <position position="177"/>
    </location>
</feature>
<dbReference type="GO" id="GO:0005737">
    <property type="term" value="C:cytoplasm"/>
    <property type="evidence" value="ECO:0007669"/>
    <property type="project" value="TreeGrafter"/>
</dbReference>
<dbReference type="HOGENOM" id="CLU_1521570_0_0_1"/>
<dbReference type="EMBL" id="AAZO01008039">
    <property type="status" value="NOT_ANNOTATED_CDS"/>
    <property type="molecule type" value="Genomic_DNA"/>
</dbReference>
<dbReference type="Pfam" id="PF00364">
    <property type="entry name" value="Biotin_lipoyl"/>
    <property type="match status" value="1"/>
</dbReference>
<evidence type="ECO:0000259" key="1">
    <source>
        <dbReference type="Pfam" id="PF00364"/>
    </source>
</evidence>
<evidence type="ECO:0000259" key="2">
    <source>
        <dbReference type="Pfam" id="PF02436"/>
    </source>
</evidence>
<dbReference type="OrthoDB" id="196847at2759"/>
<dbReference type="Gene3D" id="3.10.600.10">
    <property type="entry name" value="pyruvate carboxylase f1077a mutant domain"/>
    <property type="match status" value="1"/>
</dbReference>
<dbReference type="eggNOG" id="KOG0369">
    <property type="taxonomic scope" value="Eukaryota"/>
</dbReference>
<dbReference type="Gene3D" id="3.20.20.70">
    <property type="entry name" value="Aldolase class I"/>
    <property type="match status" value="1"/>
</dbReference>
<dbReference type="KEGG" id="phu:Phum_PHUM621570"/>
<organism>
    <name type="scientific">Pediculus humanus subsp. corporis</name>
    <name type="common">Body louse</name>
    <dbReference type="NCBI Taxonomy" id="121224"/>
    <lineage>
        <taxon>Eukaryota</taxon>
        <taxon>Metazoa</taxon>
        <taxon>Ecdysozoa</taxon>
        <taxon>Arthropoda</taxon>
        <taxon>Hexapoda</taxon>
        <taxon>Insecta</taxon>
        <taxon>Pterygota</taxon>
        <taxon>Neoptera</taxon>
        <taxon>Paraneoptera</taxon>
        <taxon>Psocodea</taxon>
        <taxon>Troctomorpha</taxon>
        <taxon>Phthiraptera</taxon>
        <taxon>Anoplura</taxon>
        <taxon>Pediculidae</taxon>
        <taxon>Pediculus</taxon>
    </lineage>
</organism>
<dbReference type="SUPFAM" id="SSF89000">
    <property type="entry name" value="post-HMGL domain-like"/>
    <property type="match status" value="1"/>
</dbReference>
<protein>
    <submittedName>
        <fullName evidence="3 4">Pyruvate carboxylase, putative</fullName>
    </submittedName>
</protein>
<dbReference type="PANTHER" id="PTHR43778:SF2">
    <property type="entry name" value="PYRUVATE CARBOXYLASE, MITOCHONDRIAL"/>
    <property type="match status" value="1"/>
</dbReference>
<dbReference type="STRING" id="121224.E0W4I9"/>
<dbReference type="CDD" id="cd06850">
    <property type="entry name" value="biotinyl_domain"/>
    <property type="match status" value="1"/>
</dbReference>
<dbReference type="InterPro" id="IPR011053">
    <property type="entry name" value="Single_hybrid_motif"/>
</dbReference>
<accession>E0W4I9</accession>
<dbReference type="CTD" id="8239951"/>
<dbReference type="GO" id="GO:0004736">
    <property type="term" value="F:pyruvate carboxylase activity"/>
    <property type="evidence" value="ECO:0007669"/>
    <property type="project" value="TreeGrafter"/>
</dbReference>
<proteinExistence type="predicted"/>
<dbReference type="Gene3D" id="2.40.50.100">
    <property type="match status" value="1"/>
</dbReference>
<feature type="domain" description="Lipoyl-binding" evidence="1">
    <location>
        <begin position="140"/>
        <end position="177"/>
    </location>
</feature>
<dbReference type="InterPro" id="IPR055268">
    <property type="entry name" value="PCB-like"/>
</dbReference>
<dbReference type="FunFam" id="3.10.600.10:FF:000001">
    <property type="entry name" value="Pyruvate carboxylase"/>
    <property type="match status" value="1"/>
</dbReference>
<evidence type="ECO:0000313" key="4">
    <source>
        <dbReference type="EnsemblMetazoa" id="PHUM621570-PA"/>
    </source>
</evidence>
<dbReference type="VEuPathDB" id="VectorBase:PHUM621570"/>
<name>E0W4I9_PEDHC</name>
<dbReference type="Proteomes" id="UP000009046">
    <property type="component" value="Unassembled WGS sequence"/>
</dbReference>
<dbReference type="EnsemblMetazoa" id="PHUM621570-RA">
    <property type="protein sequence ID" value="PHUM621570-PA"/>
    <property type="gene ID" value="PHUM621570"/>
</dbReference>
<keyword evidence="5" id="KW-1185">Reference proteome</keyword>
<reference evidence="3" key="1">
    <citation type="submission" date="2007-04" db="EMBL/GenBank/DDBJ databases">
        <title>Annotation of Pediculus humanus corporis strain USDA.</title>
        <authorList>
            <person name="Kirkness E."/>
            <person name="Hannick L."/>
            <person name="Hass B."/>
            <person name="Bruggner R."/>
            <person name="Lawson D."/>
            <person name="Bidwell S."/>
            <person name="Joardar V."/>
            <person name="Caler E."/>
            <person name="Walenz B."/>
            <person name="Inman J."/>
            <person name="Schobel S."/>
            <person name="Galinsky K."/>
            <person name="Amedeo P."/>
            <person name="Strausberg R."/>
        </authorList>
    </citation>
    <scope>NUCLEOTIDE SEQUENCE</scope>
    <source>
        <strain evidence="3">USDA</strain>
    </source>
</reference>